<feature type="transmembrane region" description="Helical" evidence="1">
    <location>
        <begin position="112"/>
        <end position="130"/>
    </location>
</feature>
<reference evidence="3" key="1">
    <citation type="submission" date="2020-03" db="EMBL/GenBank/DDBJ databases">
        <title>The deep terrestrial virosphere.</title>
        <authorList>
            <person name="Holmfeldt K."/>
            <person name="Nilsson E."/>
            <person name="Simone D."/>
            <person name="Lopez-Fernandez M."/>
            <person name="Wu X."/>
            <person name="de Brujin I."/>
            <person name="Lundin D."/>
            <person name="Andersson A."/>
            <person name="Bertilsson S."/>
            <person name="Dopson M."/>
        </authorList>
    </citation>
    <scope>NUCLEOTIDE SEQUENCE</scope>
    <source>
        <strain evidence="2">MM415A07981</strain>
        <strain evidence="3">MM415B02838</strain>
    </source>
</reference>
<evidence type="ECO:0000313" key="3">
    <source>
        <dbReference type="EMBL" id="QJA88020.1"/>
    </source>
</evidence>
<proteinExistence type="predicted"/>
<dbReference type="EMBL" id="MT141592">
    <property type="protein sequence ID" value="QJA68160.1"/>
    <property type="molecule type" value="Genomic_DNA"/>
</dbReference>
<keyword evidence="1" id="KW-0472">Membrane</keyword>
<name>A0A6M3L181_9ZZZZ</name>
<protein>
    <recommendedName>
        <fullName evidence="4">VanZ-like domain-containing protein</fullName>
    </recommendedName>
</protein>
<keyword evidence="1" id="KW-1133">Transmembrane helix</keyword>
<evidence type="ECO:0000256" key="1">
    <source>
        <dbReference type="SAM" id="Phobius"/>
    </source>
</evidence>
<feature type="transmembrane region" description="Helical" evidence="1">
    <location>
        <begin position="56"/>
        <end position="87"/>
    </location>
</feature>
<sequence>MIGYILFILILLFLISSIFALSNELPREDKWKIRFAKDKWNSKSGTIIKYDKIEHFLCCFVLYFGFVLLKVDFLYSLYFVFLIGIIWEVKDAFLPWEKFGWYGGDGFSMKDLIADMSGVFLGTILVNLIMM</sequence>
<gene>
    <name evidence="2" type="ORF">MM415A07981_0003</name>
    <name evidence="3" type="ORF">MM415B02838_0003</name>
</gene>
<evidence type="ECO:0008006" key="4">
    <source>
        <dbReference type="Google" id="ProtNLM"/>
    </source>
</evidence>
<feature type="transmembrane region" description="Helical" evidence="1">
    <location>
        <begin position="6"/>
        <end position="25"/>
    </location>
</feature>
<keyword evidence="1" id="KW-0812">Transmembrane</keyword>
<evidence type="ECO:0000313" key="2">
    <source>
        <dbReference type="EMBL" id="QJA68160.1"/>
    </source>
</evidence>
<dbReference type="AlphaFoldDB" id="A0A6M3L181"/>
<accession>A0A6M3L181</accession>
<dbReference type="EMBL" id="MT142748">
    <property type="protein sequence ID" value="QJA88020.1"/>
    <property type="molecule type" value="Genomic_DNA"/>
</dbReference>
<organism evidence="3">
    <name type="scientific">viral metagenome</name>
    <dbReference type="NCBI Taxonomy" id="1070528"/>
    <lineage>
        <taxon>unclassified sequences</taxon>
        <taxon>metagenomes</taxon>
        <taxon>organismal metagenomes</taxon>
    </lineage>
</organism>